<dbReference type="SUPFAM" id="SSF46785">
    <property type="entry name" value="Winged helix' DNA-binding domain"/>
    <property type="match status" value="1"/>
</dbReference>
<evidence type="ECO:0000313" key="1">
    <source>
        <dbReference type="EMBL" id="PIZ17027.1"/>
    </source>
</evidence>
<dbReference type="InterPro" id="IPR036390">
    <property type="entry name" value="WH_DNA-bd_sf"/>
</dbReference>
<sequence length="57" mass="6482">KLLELIKENPAITQKELAEIIGISEDGVTYHITKFRKDGILKRIGPDKGGHWKILKK</sequence>
<keyword evidence="1" id="KW-0067">ATP-binding</keyword>
<protein>
    <submittedName>
        <fullName evidence="1">ATP-dependent DNA helicase</fullName>
    </submittedName>
</protein>
<dbReference type="EMBL" id="PFMS01000027">
    <property type="protein sequence ID" value="PIZ17027.1"/>
    <property type="molecule type" value="Genomic_DNA"/>
</dbReference>
<dbReference type="Gene3D" id="1.10.10.10">
    <property type="entry name" value="Winged helix-like DNA-binding domain superfamily/Winged helix DNA-binding domain"/>
    <property type="match status" value="1"/>
</dbReference>
<keyword evidence="1" id="KW-0347">Helicase</keyword>
<proteinExistence type="predicted"/>
<reference evidence="2" key="1">
    <citation type="submission" date="2017-09" db="EMBL/GenBank/DDBJ databases">
        <title>Depth-based differentiation of microbial function through sediment-hosted aquifers and enrichment of novel symbionts in the deep terrestrial subsurface.</title>
        <authorList>
            <person name="Probst A.J."/>
            <person name="Ladd B."/>
            <person name="Jarett J.K."/>
            <person name="Geller-Mcgrath D.E."/>
            <person name="Sieber C.M.K."/>
            <person name="Emerson J.B."/>
            <person name="Anantharaman K."/>
            <person name="Thomas B.C."/>
            <person name="Malmstrom R."/>
            <person name="Stieglmeier M."/>
            <person name="Klingl A."/>
            <person name="Woyke T."/>
            <person name="Ryan C.M."/>
            <person name="Banfield J.F."/>
        </authorList>
    </citation>
    <scope>NUCLEOTIDE SEQUENCE [LARGE SCALE GENOMIC DNA]</scope>
</reference>
<dbReference type="Proteomes" id="UP000234145">
    <property type="component" value="Unassembled WGS sequence"/>
</dbReference>
<feature type="non-terminal residue" evidence="1">
    <location>
        <position position="1"/>
    </location>
</feature>
<dbReference type="AlphaFoldDB" id="A0A2H9PCM9"/>
<accession>A0A2H9PCM9</accession>
<keyword evidence="1" id="KW-0378">Hydrolase</keyword>
<name>A0A2H9PCM9_9BACT</name>
<gene>
    <name evidence="1" type="ORF">COY51_01370</name>
</gene>
<dbReference type="Pfam" id="PF13412">
    <property type="entry name" value="HTH_24"/>
    <property type="match status" value="1"/>
</dbReference>
<keyword evidence="1" id="KW-0547">Nucleotide-binding</keyword>
<comment type="caution">
    <text evidence="1">The sequence shown here is derived from an EMBL/GenBank/DDBJ whole genome shotgun (WGS) entry which is preliminary data.</text>
</comment>
<dbReference type="GO" id="GO:0004386">
    <property type="term" value="F:helicase activity"/>
    <property type="evidence" value="ECO:0007669"/>
    <property type="project" value="UniProtKB-KW"/>
</dbReference>
<evidence type="ECO:0000313" key="2">
    <source>
        <dbReference type="Proteomes" id="UP000234145"/>
    </source>
</evidence>
<dbReference type="InterPro" id="IPR036388">
    <property type="entry name" value="WH-like_DNA-bd_sf"/>
</dbReference>
<organism evidence="1 2">
    <name type="scientific">Candidatus Desantisbacteria bacterium CG_4_10_14_0_8_um_filter_39_17</name>
    <dbReference type="NCBI Taxonomy" id="1974542"/>
    <lineage>
        <taxon>Bacteria</taxon>
        <taxon>Candidatus Desantisiibacteriota</taxon>
    </lineage>
</organism>